<comment type="caution">
    <text evidence="1">The sequence shown here is derived from an EMBL/GenBank/DDBJ whole genome shotgun (WGS) entry which is preliminary data.</text>
</comment>
<evidence type="ECO:0008006" key="3">
    <source>
        <dbReference type="Google" id="ProtNLM"/>
    </source>
</evidence>
<proteinExistence type="predicted"/>
<protein>
    <recommendedName>
        <fullName evidence="3">Fimbrillin-A associated anchor protein Mfa1/Mfa2</fullName>
    </recommendedName>
</protein>
<reference evidence="2" key="1">
    <citation type="journal article" date="2019" name="Int. J. Syst. Evol. Microbiol.">
        <title>The Global Catalogue of Microorganisms (GCM) 10K type strain sequencing project: providing services to taxonomists for standard genome sequencing and annotation.</title>
        <authorList>
            <consortium name="The Broad Institute Genomics Platform"/>
            <consortium name="The Broad Institute Genome Sequencing Center for Infectious Disease"/>
            <person name="Wu L."/>
            <person name="Ma J."/>
        </authorList>
    </citation>
    <scope>NUCLEOTIDE SEQUENCE [LARGE SCALE GENOMIC DNA]</scope>
    <source>
        <strain evidence="2">JCM 18283</strain>
    </source>
</reference>
<dbReference type="Proteomes" id="UP001501436">
    <property type="component" value="Unassembled WGS sequence"/>
</dbReference>
<dbReference type="PROSITE" id="PS51257">
    <property type="entry name" value="PROKAR_LIPOPROTEIN"/>
    <property type="match status" value="1"/>
</dbReference>
<evidence type="ECO:0000313" key="2">
    <source>
        <dbReference type="Proteomes" id="UP001501436"/>
    </source>
</evidence>
<evidence type="ECO:0000313" key="1">
    <source>
        <dbReference type="EMBL" id="GAA4909860.1"/>
    </source>
</evidence>
<dbReference type="EMBL" id="BAABJI010000001">
    <property type="protein sequence ID" value="GAA4909860.1"/>
    <property type="molecule type" value="Genomic_DNA"/>
</dbReference>
<dbReference type="RefSeq" id="WP_345329965.1">
    <property type="nucleotide sequence ID" value="NZ_BAABJI010000001.1"/>
</dbReference>
<keyword evidence="2" id="KW-1185">Reference proteome</keyword>
<gene>
    <name evidence="1" type="ORF">GCM10023313_11200</name>
</gene>
<name>A0ABP9FX82_9SPHI</name>
<organism evidence="1 2">
    <name type="scientific">Mucilaginibacter defluvii</name>
    <dbReference type="NCBI Taxonomy" id="1196019"/>
    <lineage>
        <taxon>Bacteria</taxon>
        <taxon>Pseudomonadati</taxon>
        <taxon>Bacteroidota</taxon>
        <taxon>Sphingobacteriia</taxon>
        <taxon>Sphingobacteriales</taxon>
        <taxon>Sphingobacteriaceae</taxon>
        <taxon>Mucilaginibacter</taxon>
    </lineage>
</organism>
<sequence length="311" mass="35166">MKKHILIIVVLVSTVLQACKKDKQPNVKTDDIKHTVTFNISGFEQVIEPTGFAKDKKRVLADTSLRGQYLVCLYYKADGTFISEETRSYDYDDPDNENYGVFKKDLPAGDYTAIFFAYNEFDEYRIEDGYIYYDEHSNEDYPDPLSNIYSKRINFSITSQTGDIAQSVIMQRYFGTLAVQITDALPANVTSIETQVNDWYGMNIFEDTNVLNRGYTIVKFNKVLTGQAGVINYLVNTDSKILSTGGPVQVTIIAYNNSSVITKKVLPNVNFYKNTKTILRGKLFESNQTGNNAGFSTSFETFLPDSITAEF</sequence>
<accession>A0ABP9FX82</accession>